<evidence type="ECO:0000256" key="7">
    <source>
        <dbReference type="ARBA" id="ARBA00023014"/>
    </source>
</evidence>
<dbReference type="PROSITE" id="PS00198">
    <property type="entry name" value="4FE4S_FER_1"/>
    <property type="match status" value="1"/>
</dbReference>
<organism evidence="9 10">
    <name type="scientific">Desulfosporosinus lacus DSM 15449</name>
    <dbReference type="NCBI Taxonomy" id="1121420"/>
    <lineage>
        <taxon>Bacteria</taxon>
        <taxon>Bacillati</taxon>
        <taxon>Bacillota</taxon>
        <taxon>Clostridia</taxon>
        <taxon>Eubacteriales</taxon>
        <taxon>Desulfitobacteriaceae</taxon>
        <taxon>Desulfosporosinus</taxon>
    </lineage>
</organism>
<dbReference type="EMBL" id="FQXJ01000018">
    <property type="protein sequence ID" value="SHI43184.1"/>
    <property type="molecule type" value="Genomic_DNA"/>
</dbReference>
<dbReference type="AlphaFoldDB" id="A0A1M6B370"/>
<evidence type="ECO:0000256" key="6">
    <source>
        <dbReference type="ARBA" id="ARBA00023004"/>
    </source>
</evidence>
<dbReference type="GO" id="GO:0051539">
    <property type="term" value="F:4 iron, 4 sulfur cluster binding"/>
    <property type="evidence" value="ECO:0007669"/>
    <property type="project" value="UniProtKB-KW"/>
</dbReference>
<dbReference type="CDD" id="cd10563">
    <property type="entry name" value="CooF_like"/>
    <property type="match status" value="1"/>
</dbReference>
<protein>
    <submittedName>
        <fullName evidence="9">Carbon-monoxide dehydrogenase iron sulfur subunit</fullName>
    </submittedName>
</protein>
<keyword evidence="7" id="KW-0411">Iron-sulfur</keyword>
<keyword evidence="10" id="KW-1185">Reference proteome</keyword>
<keyword evidence="3" id="KW-0479">Metal-binding</keyword>
<dbReference type="Proteomes" id="UP000183954">
    <property type="component" value="Unassembled WGS sequence"/>
</dbReference>
<evidence type="ECO:0000256" key="4">
    <source>
        <dbReference type="ARBA" id="ARBA00022737"/>
    </source>
</evidence>
<name>A0A1M6B370_9FIRM</name>
<dbReference type="PANTHER" id="PTHR43177">
    <property type="entry name" value="PROTEIN NRFC"/>
    <property type="match status" value="1"/>
</dbReference>
<evidence type="ECO:0000259" key="8">
    <source>
        <dbReference type="PROSITE" id="PS51379"/>
    </source>
</evidence>
<dbReference type="Pfam" id="PF13247">
    <property type="entry name" value="Fer4_11"/>
    <property type="match status" value="1"/>
</dbReference>
<feature type="domain" description="4Fe-4S ferredoxin-type" evidence="8">
    <location>
        <begin position="82"/>
        <end position="111"/>
    </location>
</feature>
<evidence type="ECO:0000256" key="1">
    <source>
        <dbReference type="ARBA" id="ARBA00022448"/>
    </source>
</evidence>
<dbReference type="RefSeq" id="WP_073031703.1">
    <property type="nucleotide sequence ID" value="NZ_FQXJ01000018.1"/>
</dbReference>
<dbReference type="STRING" id="1121420.SAMN02746098_04061"/>
<keyword evidence="6" id="KW-0408">Iron</keyword>
<dbReference type="GO" id="GO:0046872">
    <property type="term" value="F:metal ion binding"/>
    <property type="evidence" value="ECO:0007669"/>
    <property type="project" value="UniProtKB-KW"/>
</dbReference>
<keyword evidence="1" id="KW-0813">Transport</keyword>
<evidence type="ECO:0000256" key="2">
    <source>
        <dbReference type="ARBA" id="ARBA00022485"/>
    </source>
</evidence>
<dbReference type="SUPFAM" id="SSF54862">
    <property type="entry name" value="4Fe-4S ferredoxins"/>
    <property type="match status" value="1"/>
</dbReference>
<evidence type="ECO:0000256" key="3">
    <source>
        <dbReference type="ARBA" id="ARBA00022723"/>
    </source>
</evidence>
<gene>
    <name evidence="9" type="ORF">SAMN02746098_04061</name>
</gene>
<dbReference type="InterPro" id="IPR050954">
    <property type="entry name" value="ET_IronSulfur_Cluster-Binding"/>
</dbReference>
<evidence type="ECO:0000313" key="10">
    <source>
        <dbReference type="Proteomes" id="UP000183954"/>
    </source>
</evidence>
<evidence type="ECO:0000313" key="9">
    <source>
        <dbReference type="EMBL" id="SHI43184.1"/>
    </source>
</evidence>
<reference evidence="10" key="1">
    <citation type="submission" date="2016-11" db="EMBL/GenBank/DDBJ databases">
        <authorList>
            <person name="Varghese N."/>
            <person name="Submissions S."/>
        </authorList>
    </citation>
    <scope>NUCLEOTIDE SEQUENCE [LARGE SCALE GENOMIC DNA]</scope>
    <source>
        <strain evidence="10">DSM 15449</strain>
    </source>
</reference>
<accession>A0A1M6B370</accession>
<dbReference type="Gene3D" id="3.30.70.20">
    <property type="match status" value="2"/>
</dbReference>
<dbReference type="InterPro" id="IPR017900">
    <property type="entry name" value="4Fe4S_Fe_S_CS"/>
</dbReference>
<dbReference type="InterPro" id="IPR017896">
    <property type="entry name" value="4Fe4S_Fe-S-bd"/>
</dbReference>
<dbReference type="PANTHER" id="PTHR43177:SF5">
    <property type="entry name" value="ANAEROBIC DIMETHYL SULFOXIDE REDUCTASE CHAIN B-RELATED"/>
    <property type="match status" value="1"/>
</dbReference>
<evidence type="ECO:0000256" key="5">
    <source>
        <dbReference type="ARBA" id="ARBA00022982"/>
    </source>
</evidence>
<keyword evidence="4" id="KW-0677">Repeat</keyword>
<sequence>MQKLFFITKRCDGCQACEVACLEKHSQSQSIFMTKMEQPSPQPRIKVKKSGSHYWATVCQHCTDSMCVRACMTGAMQYSLTGEVSHNTNKCVGCWMCIMVCPLGAITTLNEAKKASKCDLCKDEMTPPCAASCSRQALFYGTPEEYEMKVAGD</sequence>
<keyword evidence="5" id="KW-0249">Electron transport</keyword>
<dbReference type="PROSITE" id="PS51379">
    <property type="entry name" value="4FE4S_FER_2"/>
    <property type="match status" value="1"/>
</dbReference>
<proteinExistence type="predicted"/>
<keyword evidence="2" id="KW-0004">4Fe-4S</keyword>
<dbReference type="OrthoDB" id="9810688at2"/>